<proteinExistence type="inferred from homology"/>
<gene>
    <name evidence="10" type="ORF">GM536_13870</name>
</gene>
<keyword evidence="6 10" id="KW-0808">Transferase</keyword>
<evidence type="ECO:0000313" key="11">
    <source>
        <dbReference type="Proteomes" id="UP000437160"/>
    </source>
</evidence>
<evidence type="ECO:0000256" key="7">
    <source>
        <dbReference type="ARBA" id="ARBA00023277"/>
    </source>
</evidence>
<dbReference type="InterPro" id="IPR003385">
    <property type="entry name" value="Glyco_hydro_77"/>
</dbReference>
<dbReference type="RefSeq" id="WP_196303331.1">
    <property type="nucleotide sequence ID" value="NZ_WNIA01000678.1"/>
</dbReference>
<dbReference type="Proteomes" id="UP000437160">
    <property type="component" value="Unassembled WGS sequence"/>
</dbReference>
<dbReference type="PANTHER" id="PTHR32438:SF5">
    <property type="entry name" value="4-ALPHA-GLUCANOTRANSFERASE DPE1, CHLOROPLASTIC_AMYLOPLASTIC"/>
    <property type="match status" value="1"/>
</dbReference>
<feature type="non-terminal residue" evidence="10">
    <location>
        <position position="94"/>
    </location>
</feature>
<feature type="non-terminal residue" evidence="10">
    <location>
        <position position="1"/>
    </location>
</feature>
<accession>A0A6I3UXP0</accession>
<keyword evidence="5" id="KW-0328">Glycosyltransferase</keyword>
<comment type="caution">
    <text evidence="10">The sequence shown here is derived from an EMBL/GenBank/DDBJ whole genome shotgun (WGS) entry which is preliminary data.</text>
</comment>
<dbReference type="GO" id="GO:0005975">
    <property type="term" value="P:carbohydrate metabolic process"/>
    <property type="evidence" value="ECO:0007669"/>
    <property type="project" value="InterPro"/>
</dbReference>
<evidence type="ECO:0000256" key="4">
    <source>
        <dbReference type="ARBA" id="ARBA00020295"/>
    </source>
</evidence>
<dbReference type="PANTHER" id="PTHR32438">
    <property type="entry name" value="4-ALPHA-GLUCANOTRANSFERASE DPE1, CHLOROPLASTIC/AMYLOPLASTIC"/>
    <property type="match status" value="1"/>
</dbReference>
<dbReference type="InterPro" id="IPR017853">
    <property type="entry name" value="GH"/>
</dbReference>
<protein>
    <recommendedName>
        <fullName evidence="4">4-alpha-glucanotransferase</fullName>
        <ecNumber evidence="3">2.4.1.25</ecNumber>
    </recommendedName>
    <alternativeName>
        <fullName evidence="8">Amylomaltase</fullName>
    </alternativeName>
    <alternativeName>
        <fullName evidence="9">Disproportionating enzyme</fullName>
    </alternativeName>
</protein>
<evidence type="ECO:0000256" key="1">
    <source>
        <dbReference type="ARBA" id="ARBA00000439"/>
    </source>
</evidence>
<evidence type="ECO:0000256" key="8">
    <source>
        <dbReference type="ARBA" id="ARBA00031423"/>
    </source>
</evidence>
<dbReference type="Pfam" id="PF02446">
    <property type="entry name" value="Glyco_hydro_77"/>
    <property type="match status" value="1"/>
</dbReference>
<keyword evidence="7" id="KW-0119">Carbohydrate metabolism</keyword>
<evidence type="ECO:0000256" key="6">
    <source>
        <dbReference type="ARBA" id="ARBA00022679"/>
    </source>
</evidence>
<evidence type="ECO:0000256" key="9">
    <source>
        <dbReference type="ARBA" id="ARBA00031501"/>
    </source>
</evidence>
<evidence type="ECO:0000256" key="5">
    <source>
        <dbReference type="ARBA" id="ARBA00022676"/>
    </source>
</evidence>
<dbReference type="EMBL" id="WNIA01000678">
    <property type="protein sequence ID" value="MTW00094.1"/>
    <property type="molecule type" value="Genomic_DNA"/>
</dbReference>
<sequence>VLGWYRNEIDDPTREYMARYTNRKEYETVPHAMLRTVFSSVSFMAIATMQDLLELDEAARMNYPSTLGGNWSWRMTADQLTPAVEETLLDLTTI</sequence>
<dbReference type="SUPFAM" id="SSF51445">
    <property type="entry name" value="(Trans)glycosidases"/>
    <property type="match status" value="1"/>
</dbReference>
<dbReference type="Gene3D" id="3.20.20.80">
    <property type="entry name" value="Glycosidases"/>
    <property type="match status" value="1"/>
</dbReference>
<comment type="catalytic activity">
    <reaction evidence="1">
        <text>Transfers a segment of a (1-&gt;4)-alpha-D-glucan to a new position in an acceptor, which may be glucose or a (1-&gt;4)-alpha-D-glucan.</text>
        <dbReference type="EC" id="2.4.1.25"/>
    </reaction>
</comment>
<dbReference type="GO" id="GO:0004134">
    <property type="term" value="F:4-alpha-glucanotransferase activity"/>
    <property type="evidence" value="ECO:0007669"/>
    <property type="project" value="UniProtKB-EC"/>
</dbReference>
<reference evidence="10 11" key="1">
    <citation type="submission" date="2019-11" db="EMBL/GenBank/DDBJ databases">
        <title>Growth characteristics of pneumococcus vary with the chemical composition of the capsule and with environmental conditions.</title>
        <authorList>
            <person name="Tothpal A."/>
            <person name="Desobry K."/>
            <person name="Joshi S."/>
            <person name="Wyllie A.L."/>
            <person name="Weinberger D.M."/>
        </authorList>
    </citation>
    <scope>NUCLEOTIDE SEQUENCE [LARGE SCALE GENOMIC DNA]</scope>
    <source>
        <strain evidence="11">pnumococcus19F</strain>
    </source>
</reference>
<name>A0A6I3UXP0_STREE</name>
<comment type="similarity">
    <text evidence="2">Belongs to the disproportionating enzyme family.</text>
</comment>
<organism evidence="10 11">
    <name type="scientific">Streptococcus pneumoniae</name>
    <dbReference type="NCBI Taxonomy" id="1313"/>
    <lineage>
        <taxon>Bacteria</taxon>
        <taxon>Bacillati</taxon>
        <taxon>Bacillota</taxon>
        <taxon>Bacilli</taxon>
        <taxon>Lactobacillales</taxon>
        <taxon>Streptococcaceae</taxon>
        <taxon>Streptococcus</taxon>
    </lineage>
</organism>
<evidence type="ECO:0000256" key="2">
    <source>
        <dbReference type="ARBA" id="ARBA00005684"/>
    </source>
</evidence>
<dbReference type="AlphaFoldDB" id="A0A6I3UXP0"/>
<evidence type="ECO:0000313" key="10">
    <source>
        <dbReference type="EMBL" id="MTW00094.1"/>
    </source>
</evidence>
<evidence type="ECO:0000256" key="3">
    <source>
        <dbReference type="ARBA" id="ARBA00012560"/>
    </source>
</evidence>
<dbReference type="EC" id="2.4.1.25" evidence="3"/>